<dbReference type="AlphaFoldDB" id="A0A0C2N252"/>
<name>A0A0C2N252_THEKT</name>
<dbReference type="Proteomes" id="UP000031668">
    <property type="component" value="Unassembled WGS sequence"/>
</dbReference>
<proteinExistence type="predicted"/>
<gene>
    <name evidence="1" type="ORF">RF11_09415</name>
</gene>
<reference evidence="1 2" key="1">
    <citation type="journal article" date="2014" name="Genome Biol. Evol.">
        <title>The genome of the myxosporean Thelohanellus kitauei shows adaptations to nutrient acquisition within its fish host.</title>
        <authorList>
            <person name="Yang Y."/>
            <person name="Xiong J."/>
            <person name="Zhou Z."/>
            <person name="Huo F."/>
            <person name="Miao W."/>
            <person name="Ran C."/>
            <person name="Liu Y."/>
            <person name="Zhang J."/>
            <person name="Feng J."/>
            <person name="Wang M."/>
            <person name="Wang M."/>
            <person name="Wang L."/>
            <person name="Yao B."/>
        </authorList>
    </citation>
    <scope>NUCLEOTIDE SEQUENCE [LARGE SCALE GENOMIC DNA]</scope>
    <source>
        <strain evidence="1">Wuqing</strain>
    </source>
</reference>
<organism evidence="1 2">
    <name type="scientific">Thelohanellus kitauei</name>
    <name type="common">Myxosporean</name>
    <dbReference type="NCBI Taxonomy" id="669202"/>
    <lineage>
        <taxon>Eukaryota</taxon>
        <taxon>Metazoa</taxon>
        <taxon>Cnidaria</taxon>
        <taxon>Myxozoa</taxon>
        <taxon>Myxosporea</taxon>
        <taxon>Bivalvulida</taxon>
        <taxon>Platysporina</taxon>
        <taxon>Myxobolidae</taxon>
        <taxon>Thelohanellus</taxon>
    </lineage>
</organism>
<comment type="caution">
    <text evidence="1">The sequence shown here is derived from an EMBL/GenBank/DDBJ whole genome shotgun (WGS) entry which is preliminary data.</text>
</comment>
<protein>
    <submittedName>
        <fullName evidence="1">Uncharacterized protein</fullName>
    </submittedName>
</protein>
<dbReference type="EMBL" id="JWZT01000721">
    <property type="protein sequence ID" value="KII73671.1"/>
    <property type="molecule type" value="Genomic_DNA"/>
</dbReference>
<accession>A0A0C2N252</accession>
<evidence type="ECO:0000313" key="2">
    <source>
        <dbReference type="Proteomes" id="UP000031668"/>
    </source>
</evidence>
<evidence type="ECO:0000313" key="1">
    <source>
        <dbReference type="EMBL" id="KII73671.1"/>
    </source>
</evidence>
<sequence length="144" mass="16501">MKECQPGTAAVVSRSCGCFFALEEFDTRAMSLHHSPTRIVQTIQLACSAVVTLLLGMQSLRDLDRLCILCVSNNFFNQFSFRETVPDLRPAHRHAVSLISWWQIGCHVRWETDKQGYSSRLRISYMSMIIEHCAQMQTFHDSCL</sequence>
<keyword evidence="2" id="KW-1185">Reference proteome</keyword>